<name>A0ACA9MSY0_9GLOM</name>
<reference evidence="1" key="1">
    <citation type="submission" date="2021-06" db="EMBL/GenBank/DDBJ databases">
        <authorList>
            <person name="Kallberg Y."/>
            <person name="Tangrot J."/>
            <person name="Rosling A."/>
        </authorList>
    </citation>
    <scope>NUCLEOTIDE SEQUENCE</scope>
    <source>
        <strain evidence="1">IL203A</strain>
    </source>
</reference>
<proteinExistence type="predicted"/>
<keyword evidence="2" id="KW-1185">Reference proteome</keyword>
<feature type="non-terminal residue" evidence="1">
    <location>
        <position position="79"/>
    </location>
</feature>
<evidence type="ECO:0000313" key="2">
    <source>
        <dbReference type="Proteomes" id="UP000789702"/>
    </source>
</evidence>
<dbReference type="Proteomes" id="UP000789702">
    <property type="component" value="Unassembled WGS sequence"/>
</dbReference>
<sequence>MSFYYFLGLLSTNWLTLWKSKLRWLKRVHVGQLMGITNYRPSCSEITSFAEHELFNVWSVNYAEHEVFEHCGGVSYAGW</sequence>
<protein>
    <submittedName>
        <fullName evidence="1">4625_t:CDS:1</fullName>
    </submittedName>
</protein>
<dbReference type="EMBL" id="CAJVPU010010712">
    <property type="protein sequence ID" value="CAG8608061.1"/>
    <property type="molecule type" value="Genomic_DNA"/>
</dbReference>
<comment type="caution">
    <text evidence="1">The sequence shown here is derived from an EMBL/GenBank/DDBJ whole genome shotgun (WGS) entry which is preliminary data.</text>
</comment>
<organism evidence="1 2">
    <name type="scientific">Dentiscutata heterogama</name>
    <dbReference type="NCBI Taxonomy" id="1316150"/>
    <lineage>
        <taxon>Eukaryota</taxon>
        <taxon>Fungi</taxon>
        <taxon>Fungi incertae sedis</taxon>
        <taxon>Mucoromycota</taxon>
        <taxon>Glomeromycotina</taxon>
        <taxon>Glomeromycetes</taxon>
        <taxon>Diversisporales</taxon>
        <taxon>Gigasporaceae</taxon>
        <taxon>Dentiscutata</taxon>
    </lineage>
</organism>
<gene>
    <name evidence="1" type="ORF">DHETER_LOCUS7517</name>
</gene>
<evidence type="ECO:0000313" key="1">
    <source>
        <dbReference type="EMBL" id="CAG8608061.1"/>
    </source>
</evidence>
<accession>A0ACA9MSY0</accession>